<feature type="transmembrane region" description="Helical" evidence="2">
    <location>
        <begin position="807"/>
        <end position="827"/>
    </location>
</feature>
<keyword evidence="2" id="KW-0812">Transmembrane</keyword>
<dbReference type="Gene3D" id="3.50.50.60">
    <property type="entry name" value="FAD/NAD(P)-binding domain"/>
    <property type="match status" value="1"/>
</dbReference>
<feature type="compositionally biased region" description="Basic and acidic residues" evidence="1">
    <location>
        <begin position="205"/>
        <end position="223"/>
    </location>
</feature>
<comment type="caution">
    <text evidence="3">The sequence shown here is derived from an EMBL/GenBank/DDBJ whole genome shotgun (WGS) entry which is preliminary data.</text>
</comment>
<sequence>MRLNSRSPQHRGACPPAHHNNKSKNSSSFQIGGHQRSTFLHLCTSVTAGLHAIRPNNTNASTNDHNSPLSSEISTTSASFTRGLARTILAQPGIEGDPLAFLEVSEAYWRALRNQKHDPQKKGPTVVSYADGPLPPPLPLPTSPLTTATTVTTKTTFKTSLNGTGSGSGSGTIPEASQTLTPSPPPSTMIPKHQQHQQRTQTSTSHERQQHQHQHHGEAVGPQRKHDFDVVICGGTLGLFLATALQLRGWRVAIVEKRLVQGRNQEWNISWGELEVLLELGLLNREELREAVVSEFNPIRVGFLGGKDMWTSDVLNLGVHPRRLLEALRRRFEAAGGLVYENTAFRAATIHTDGLRLKLSPGGSAAPLAVGDTNRPNGLGSSGSSPGPVTAPPSLNCRLLLDCMGHYSDIVKQIRGRVKPDGMCMVVGSCAEGFPAELNQSADLLYSLSHVRYDMQLFWEAFPAEGGRARTTYMFAYSDAHPDRPTFEQLLDTYFEMLPQYQGLSLEQLRFKRVLFGGFPCYNNGPLPPAFDRVMQIGDASAAQSPLSFGGFGSMMRHLGRLTRGLDQALAEDRLTRGDLTWLQPYQPSLSASWLFQRSMSLGVGQVDYPQNYPYTPPYYAASADAAAAAGSATAMSESMAATMILGAGAGPAAAFQEAIAMAAARFAAGAADPADYFHEEPDPDAERSPPPAVAAAAMTLVAAPLANAEKSMTGPKVPQNEQQQQQMLFERDFRHSPSWLRLPYSHVNDILGCNFGVMGVLGDRVLRPFLQDTIQLLPLSLSMVGMMLANPLTVSRVLLQVGPRTLVGWFVHYAALLAFSLTYQVLRPMRQFVPYYTFQRLVDALEYGSGSDYRYHGTPPVMAMRTVTEAAVKGNRLMKSDGGGDDTGDEEAALSEREHSAAAGTSTVQAEVPAGVPIPVVATVPTTTATAAPQPTLPDAVRHGSR</sequence>
<name>A0ABQ5SNV7_9CHLO</name>
<organism evidence="3 4">
    <name type="scientific">Volvox africanus</name>
    <dbReference type="NCBI Taxonomy" id="51714"/>
    <lineage>
        <taxon>Eukaryota</taxon>
        <taxon>Viridiplantae</taxon>
        <taxon>Chlorophyta</taxon>
        <taxon>core chlorophytes</taxon>
        <taxon>Chlorophyceae</taxon>
        <taxon>CS clade</taxon>
        <taxon>Chlamydomonadales</taxon>
        <taxon>Volvocaceae</taxon>
        <taxon>Volvox</taxon>
    </lineage>
</organism>
<feature type="region of interest" description="Disordered" evidence="1">
    <location>
        <begin position="928"/>
        <end position="947"/>
    </location>
</feature>
<dbReference type="PANTHER" id="PTHR32098">
    <property type="entry name" value="LYCOPENE BETA/EPSILON CYCLASE PROTEIN"/>
    <property type="match status" value="1"/>
</dbReference>
<accession>A0ABQ5SNV7</accession>
<gene>
    <name evidence="3" type="ORF">VaNZ11_015995</name>
</gene>
<evidence type="ECO:0000313" key="4">
    <source>
        <dbReference type="Proteomes" id="UP001165090"/>
    </source>
</evidence>
<dbReference type="SUPFAM" id="SSF51905">
    <property type="entry name" value="FAD/NAD(P)-binding domain"/>
    <property type="match status" value="1"/>
</dbReference>
<keyword evidence="4" id="KW-1185">Reference proteome</keyword>
<dbReference type="EMBL" id="BSDZ01000101">
    <property type="protein sequence ID" value="GLI71077.1"/>
    <property type="molecule type" value="Genomic_DNA"/>
</dbReference>
<feature type="compositionally biased region" description="Polar residues" evidence="1">
    <location>
        <begin position="55"/>
        <end position="74"/>
    </location>
</feature>
<evidence type="ECO:0000313" key="3">
    <source>
        <dbReference type="EMBL" id="GLI71077.1"/>
    </source>
</evidence>
<keyword evidence="2" id="KW-1133">Transmembrane helix</keyword>
<proteinExistence type="predicted"/>
<evidence type="ECO:0000256" key="2">
    <source>
        <dbReference type="SAM" id="Phobius"/>
    </source>
</evidence>
<feature type="compositionally biased region" description="Low complexity" evidence="1">
    <location>
        <begin position="154"/>
        <end position="163"/>
    </location>
</feature>
<keyword evidence="2" id="KW-0472">Membrane</keyword>
<evidence type="ECO:0000256" key="1">
    <source>
        <dbReference type="SAM" id="MobiDB-lite"/>
    </source>
</evidence>
<feature type="compositionally biased region" description="Low complexity" evidence="1">
    <location>
        <begin position="376"/>
        <end position="390"/>
    </location>
</feature>
<dbReference type="PANTHER" id="PTHR32098:SF5">
    <property type="entry name" value="LYCOPENE BETA_EPSILON CYCLASE PROTEIN"/>
    <property type="match status" value="1"/>
</dbReference>
<protein>
    <submittedName>
        <fullName evidence="3">Uncharacterized protein</fullName>
    </submittedName>
</protein>
<dbReference type="Proteomes" id="UP001165090">
    <property type="component" value="Unassembled WGS sequence"/>
</dbReference>
<feature type="transmembrane region" description="Helical" evidence="2">
    <location>
        <begin position="777"/>
        <end position="795"/>
    </location>
</feature>
<feature type="region of interest" description="Disordered" evidence="1">
    <location>
        <begin position="54"/>
        <end position="74"/>
    </location>
</feature>
<feature type="region of interest" description="Disordered" evidence="1">
    <location>
        <begin position="154"/>
        <end position="223"/>
    </location>
</feature>
<dbReference type="InterPro" id="IPR036188">
    <property type="entry name" value="FAD/NAD-bd_sf"/>
</dbReference>
<feature type="region of interest" description="Disordered" evidence="1">
    <location>
        <begin position="1"/>
        <end position="31"/>
    </location>
</feature>
<feature type="region of interest" description="Disordered" evidence="1">
    <location>
        <begin position="366"/>
        <end position="390"/>
    </location>
</feature>
<reference evidence="3 4" key="1">
    <citation type="journal article" date="2023" name="IScience">
        <title>Expanded male sex-determining region conserved during the evolution of homothallism in the green alga Volvox.</title>
        <authorList>
            <person name="Yamamoto K."/>
            <person name="Matsuzaki R."/>
            <person name="Mahakham W."/>
            <person name="Heman W."/>
            <person name="Sekimoto H."/>
            <person name="Kawachi M."/>
            <person name="Minakuchi Y."/>
            <person name="Toyoda A."/>
            <person name="Nozaki H."/>
        </authorList>
    </citation>
    <scope>NUCLEOTIDE SEQUENCE [LARGE SCALE GENOMIC DNA]</scope>
    <source>
        <strain evidence="3 4">NIES-4468</strain>
    </source>
</reference>